<dbReference type="EMBL" id="NNRJ01000019">
    <property type="protein sequence ID" value="OYR18895.1"/>
    <property type="molecule type" value="Genomic_DNA"/>
</dbReference>
<sequence>MNGLRLKRRPFFVAPAVIGSVLSQNAIHWRHAEIRVSLPASTQKLDSIFGKHDA</sequence>
<proteinExistence type="predicted"/>
<gene>
    <name evidence="1" type="ORF">CEV31_2235</name>
</gene>
<comment type="caution">
    <text evidence="1">The sequence shown here is derived from an EMBL/GenBank/DDBJ whole genome shotgun (WGS) entry which is preliminary data.</text>
</comment>
<organism evidence="1 2">
    <name type="scientific">Brucella thiophenivorans</name>
    <dbReference type="NCBI Taxonomy" id="571255"/>
    <lineage>
        <taxon>Bacteria</taxon>
        <taxon>Pseudomonadati</taxon>
        <taxon>Pseudomonadota</taxon>
        <taxon>Alphaproteobacteria</taxon>
        <taxon>Hyphomicrobiales</taxon>
        <taxon>Brucellaceae</taxon>
        <taxon>Brucella/Ochrobactrum group</taxon>
        <taxon>Brucella</taxon>
    </lineage>
</organism>
<reference evidence="1 2" key="1">
    <citation type="submission" date="2017-07" db="EMBL/GenBank/DDBJ databases">
        <title>Phylogenetic study on the rhizospheric bacterium Ochrobactrum sp. A44.</title>
        <authorList>
            <person name="Krzyzanowska D.M."/>
            <person name="Ossowicki A."/>
            <person name="Rajewska M."/>
            <person name="Maciag T."/>
            <person name="Kaczynski Z."/>
            <person name="Czerwicka M."/>
            <person name="Jafra S."/>
        </authorList>
    </citation>
    <scope>NUCLEOTIDE SEQUENCE [LARGE SCALE GENOMIC DNA]</scope>
    <source>
        <strain evidence="1 2">DSM 7216</strain>
    </source>
</reference>
<evidence type="ECO:0000313" key="2">
    <source>
        <dbReference type="Proteomes" id="UP000215590"/>
    </source>
</evidence>
<protein>
    <submittedName>
        <fullName evidence="1">Uncharacterized protein</fullName>
    </submittedName>
</protein>
<keyword evidence="2" id="KW-1185">Reference proteome</keyword>
<accession>A0A256FVI9</accession>
<dbReference type="AlphaFoldDB" id="A0A256FVI9"/>
<dbReference type="Proteomes" id="UP000215590">
    <property type="component" value="Unassembled WGS sequence"/>
</dbReference>
<evidence type="ECO:0000313" key="1">
    <source>
        <dbReference type="EMBL" id="OYR18895.1"/>
    </source>
</evidence>
<name>A0A256FVI9_9HYPH</name>